<evidence type="ECO:0000259" key="9">
    <source>
        <dbReference type="PROSITE" id="PS51755"/>
    </source>
</evidence>
<dbReference type="SMART" id="SM00448">
    <property type="entry name" value="REC"/>
    <property type="match status" value="1"/>
</dbReference>
<evidence type="ECO:0000256" key="5">
    <source>
        <dbReference type="ARBA" id="ARBA00023163"/>
    </source>
</evidence>
<evidence type="ECO:0000313" key="10">
    <source>
        <dbReference type="EMBL" id="MFD1183715.1"/>
    </source>
</evidence>
<evidence type="ECO:0000313" key="11">
    <source>
        <dbReference type="Proteomes" id="UP001597211"/>
    </source>
</evidence>
<evidence type="ECO:0000256" key="2">
    <source>
        <dbReference type="ARBA" id="ARBA00023012"/>
    </source>
</evidence>
<dbReference type="SMART" id="SM00862">
    <property type="entry name" value="Trans_reg_C"/>
    <property type="match status" value="1"/>
</dbReference>
<feature type="domain" description="Response regulatory" evidence="8">
    <location>
        <begin position="3"/>
        <end position="116"/>
    </location>
</feature>
<dbReference type="InterPro" id="IPR001867">
    <property type="entry name" value="OmpR/PhoB-type_DNA-bd"/>
</dbReference>
<name>A0ABW3SHK4_9BACL</name>
<evidence type="ECO:0000256" key="3">
    <source>
        <dbReference type="ARBA" id="ARBA00023015"/>
    </source>
</evidence>
<keyword evidence="4 7" id="KW-0238">DNA-binding</keyword>
<dbReference type="Pfam" id="PF00486">
    <property type="entry name" value="Trans_reg_C"/>
    <property type="match status" value="1"/>
</dbReference>
<protein>
    <submittedName>
        <fullName evidence="10">Response regulator transcription factor</fullName>
    </submittedName>
</protein>
<dbReference type="Proteomes" id="UP001597211">
    <property type="component" value="Unassembled WGS sequence"/>
</dbReference>
<sequence length="238" mass="26821">MFTILIVEDDAKMAGMLSGHIEKYGYYAVQVSDFGRVLDEFRASAPDMVLLDVNLPKFDGFYWCRQIRGLSTCPILFLSARDSGMDQVMALDNGADDYITKPFSYDVVMAKIRSHLRRAYGDYSARQEERTVSAAGLVLYPERFTVTNGETSVLLTQKEALLLEALLQKAGRVVSREKLLDLMWQGHHFIDDNTLNVYVTRIRKKLKELGLEDAVETVRGAGYLLQPHGHSAYGEAPE</sequence>
<comment type="caution">
    <text evidence="10">The sequence shown here is derived from an EMBL/GenBank/DDBJ whole genome shotgun (WGS) entry which is preliminary data.</text>
</comment>
<dbReference type="InterPro" id="IPR011006">
    <property type="entry name" value="CheY-like_superfamily"/>
</dbReference>
<keyword evidence="1 6" id="KW-0597">Phosphoprotein</keyword>
<dbReference type="SUPFAM" id="SSF46894">
    <property type="entry name" value="C-terminal effector domain of the bipartite response regulators"/>
    <property type="match status" value="1"/>
</dbReference>
<dbReference type="CDD" id="cd00383">
    <property type="entry name" value="trans_reg_C"/>
    <property type="match status" value="1"/>
</dbReference>
<keyword evidence="3" id="KW-0805">Transcription regulation</keyword>
<dbReference type="EMBL" id="JBHTKZ010000053">
    <property type="protein sequence ID" value="MFD1183715.1"/>
    <property type="molecule type" value="Genomic_DNA"/>
</dbReference>
<dbReference type="Pfam" id="PF00072">
    <property type="entry name" value="Response_reg"/>
    <property type="match status" value="1"/>
</dbReference>
<accession>A0ABW3SHK4</accession>
<keyword evidence="11" id="KW-1185">Reference proteome</keyword>
<keyword evidence="2" id="KW-0902">Two-component regulatory system</keyword>
<proteinExistence type="predicted"/>
<dbReference type="PROSITE" id="PS51755">
    <property type="entry name" value="OMPR_PHOB"/>
    <property type="match status" value="1"/>
</dbReference>
<reference evidence="11" key="1">
    <citation type="journal article" date="2019" name="Int. J. Syst. Evol. Microbiol.">
        <title>The Global Catalogue of Microorganisms (GCM) 10K type strain sequencing project: providing services to taxonomists for standard genome sequencing and annotation.</title>
        <authorList>
            <consortium name="The Broad Institute Genomics Platform"/>
            <consortium name="The Broad Institute Genome Sequencing Center for Infectious Disease"/>
            <person name="Wu L."/>
            <person name="Ma J."/>
        </authorList>
    </citation>
    <scope>NUCLEOTIDE SEQUENCE [LARGE SCALE GENOMIC DNA]</scope>
    <source>
        <strain evidence="11">CCUG 48216</strain>
    </source>
</reference>
<evidence type="ECO:0000259" key="8">
    <source>
        <dbReference type="PROSITE" id="PS50110"/>
    </source>
</evidence>
<dbReference type="CDD" id="cd18159">
    <property type="entry name" value="REC_OmpR_NsrR-like"/>
    <property type="match status" value="1"/>
</dbReference>
<dbReference type="InterPro" id="IPR039420">
    <property type="entry name" value="WalR-like"/>
</dbReference>
<dbReference type="PANTHER" id="PTHR48111:SF31">
    <property type="entry name" value="TRANSCRIPTIONAL REGULATORY PROTEIN YXDJ"/>
    <property type="match status" value="1"/>
</dbReference>
<dbReference type="SUPFAM" id="SSF52172">
    <property type="entry name" value="CheY-like"/>
    <property type="match status" value="1"/>
</dbReference>
<feature type="DNA-binding region" description="OmpR/PhoB-type" evidence="7">
    <location>
        <begin position="129"/>
        <end position="227"/>
    </location>
</feature>
<organism evidence="10 11">
    <name type="scientific">Paenibacillus timonensis</name>
    <dbReference type="NCBI Taxonomy" id="225915"/>
    <lineage>
        <taxon>Bacteria</taxon>
        <taxon>Bacillati</taxon>
        <taxon>Bacillota</taxon>
        <taxon>Bacilli</taxon>
        <taxon>Bacillales</taxon>
        <taxon>Paenibacillaceae</taxon>
        <taxon>Paenibacillus</taxon>
    </lineage>
</organism>
<dbReference type="RefSeq" id="WP_240270823.1">
    <property type="nucleotide sequence ID" value="NZ_JAKSXN010000057.1"/>
</dbReference>
<keyword evidence="5" id="KW-0804">Transcription</keyword>
<dbReference type="PANTHER" id="PTHR48111">
    <property type="entry name" value="REGULATOR OF RPOS"/>
    <property type="match status" value="1"/>
</dbReference>
<dbReference type="InterPro" id="IPR036388">
    <property type="entry name" value="WH-like_DNA-bd_sf"/>
</dbReference>
<evidence type="ECO:0000256" key="7">
    <source>
        <dbReference type="PROSITE-ProRule" id="PRU01091"/>
    </source>
</evidence>
<dbReference type="Gene3D" id="6.10.250.690">
    <property type="match status" value="1"/>
</dbReference>
<evidence type="ECO:0000256" key="6">
    <source>
        <dbReference type="PROSITE-ProRule" id="PRU00169"/>
    </source>
</evidence>
<feature type="modified residue" description="4-aspartylphosphate" evidence="6">
    <location>
        <position position="52"/>
    </location>
</feature>
<dbReference type="InterPro" id="IPR001789">
    <property type="entry name" value="Sig_transdc_resp-reg_receiver"/>
</dbReference>
<dbReference type="InterPro" id="IPR016032">
    <property type="entry name" value="Sig_transdc_resp-reg_C-effctor"/>
</dbReference>
<dbReference type="Gene3D" id="1.10.10.10">
    <property type="entry name" value="Winged helix-like DNA-binding domain superfamily/Winged helix DNA-binding domain"/>
    <property type="match status" value="1"/>
</dbReference>
<dbReference type="Gene3D" id="3.40.50.2300">
    <property type="match status" value="1"/>
</dbReference>
<evidence type="ECO:0000256" key="1">
    <source>
        <dbReference type="ARBA" id="ARBA00022553"/>
    </source>
</evidence>
<dbReference type="PROSITE" id="PS50110">
    <property type="entry name" value="RESPONSE_REGULATORY"/>
    <property type="match status" value="1"/>
</dbReference>
<evidence type="ECO:0000256" key="4">
    <source>
        <dbReference type="ARBA" id="ARBA00023125"/>
    </source>
</evidence>
<feature type="domain" description="OmpR/PhoB-type" evidence="9">
    <location>
        <begin position="129"/>
        <end position="227"/>
    </location>
</feature>
<gene>
    <name evidence="10" type="ORF">ACFQ2Z_20425</name>
</gene>